<reference evidence="3 5" key="2">
    <citation type="submission" date="2017-02" db="EMBL/GenBank/DDBJ databases">
        <authorList>
            <person name="Peterson S.W."/>
        </authorList>
    </citation>
    <scope>NUCLEOTIDE SEQUENCE [LARGE SCALE GENOMIC DNA]</scope>
    <source>
        <strain evidence="3 5">DSM 9653</strain>
    </source>
</reference>
<evidence type="ECO:0000313" key="2">
    <source>
        <dbReference type="EMBL" id="KQK32200.1"/>
    </source>
</evidence>
<sequence length="183" mass="19848">MARLKLAVVVGSNRRESINRKLAEALAKLGGDDFEPSFVRIDDLPLFNQDLEADRPEPTLRLKREIEAADAILIVTPEHNRSIPAALKNAIDWASRPYGKNSWAGKTVAVTGTSGGAVGTAVSQNELRMIMTNLAGVVVGGQVFITYKEGLIDDQREITNDATRAFLKGFLDQFAGIARKLAA</sequence>
<dbReference type="Proteomes" id="UP000190130">
    <property type="component" value="Unassembled WGS sequence"/>
</dbReference>
<gene>
    <name evidence="2" type="ORF">ARD30_07400</name>
    <name evidence="3" type="ORF">SAMN05660750_00391</name>
</gene>
<dbReference type="OrthoDB" id="9812295at2"/>
<dbReference type="PANTHER" id="PTHR30543">
    <property type="entry name" value="CHROMATE REDUCTASE"/>
    <property type="match status" value="1"/>
</dbReference>
<accession>A0A0Q3IB94</accession>
<proteinExistence type="predicted"/>
<protein>
    <submittedName>
        <fullName evidence="3">NAD(P)H-dependent FMN reductase</fullName>
    </submittedName>
</protein>
<organism evidence="2 4">
    <name type="scientific">Bosea thiooxidans</name>
    <dbReference type="NCBI Taxonomy" id="53254"/>
    <lineage>
        <taxon>Bacteria</taxon>
        <taxon>Pseudomonadati</taxon>
        <taxon>Pseudomonadota</taxon>
        <taxon>Alphaproteobacteria</taxon>
        <taxon>Hyphomicrobiales</taxon>
        <taxon>Boseaceae</taxon>
        <taxon>Bosea</taxon>
    </lineage>
</organism>
<name>A0A0Q3IB94_9HYPH</name>
<dbReference type="InterPro" id="IPR029039">
    <property type="entry name" value="Flavoprotein-like_sf"/>
</dbReference>
<evidence type="ECO:0000313" key="4">
    <source>
        <dbReference type="Proteomes" id="UP000051562"/>
    </source>
</evidence>
<dbReference type="PANTHER" id="PTHR30543:SF21">
    <property type="entry name" value="NAD(P)H-DEPENDENT FMN REDUCTASE LOT6"/>
    <property type="match status" value="1"/>
</dbReference>
<dbReference type="Pfam" id="PF03358">
    <property type="entry name" value="FMN_red"/>
    <property type="match status" value="1"/>
</dbReference>
<dbReference type="Proteomes" id="UP000051562">
    <property type="component" value="Unassembled WGS sequence"/>
</dbReference>
<dbReference type="AlphaFoldDB" id="A0A0Q3IB94"/>
<dbReference type="InterPro" id="IPR005025">
    <property type="entry name" value="FMN_Rdtase-like_dom"/>
</dbReference>
<dbReference type="GO" id="GO:0016491">
    <property type="term" value="F:oxidoreductase activity"/>
    <property type="evidence" value="ECO:0007669"/>
    <property type="project" value="InterPro"/>
</dbReference>
<reference evidence="2 4" key="1">
    <citation type="submission" date="2015-10" db="EMBL/GenBank/DDBJ databases">
        <title>Draft genome of Bosea thiooxidans.</title>
        <authorList>
            <person name="Wang X."/>
        </authorList>
    </citation>
    <scope>NUCLEOTIDE SEQUENCE [LARGE SCALE GENOMIC DNA]</scope>
    <source>
        <strain evidence="2 4">CGMCC 9174</strain>
    </source>
</reference>
<dbReference type="RefSeq" id="WP_055726525.1">
    <property type="nucleotide sequence ID" value="NZ_FUYX01000001.1"/>
</dbReference>
<evidence type="ECO:0000313" key="5">
    <source>
        <dbReference type="Proteomes" id="UP000190130"/>
    </source>
</evidence>
<dbReference type="STRING" id="53254.SAMN05660750_00391"/>
<dbReference type="GO" id="GO:0010181">
    <property type="term" value="F:FMN binding"/>
    <property type="evidence" value="ECO:0007669"/>
    <property type="project" value="TreeGrafter"/>
</dbReference>
<keyword evidence="4" id="KW-1185">Reference proteome</keyword>
<evidence type="ECO:0000259" key="1">
    <source>
        <dbReference type="Pfam" id="PF03358"/>
    </source>
</evidence>
<evidence type="ECO:0000313" key="3">
    <source>
        <dbReference type="EMBL" id="SKB37016.1"/>
    </source>
</evidence>
<dbReference type="Gene3D" id="3.40.50.360">
    <property type="match status" value="1"/>
</dbReference>
<dbReference type="EMBL" id="FUYX01000001">
    <property type="protein sequence ID" value="SKB37016.1"/>
    <property type="molecule type" value="Genomic_DNA"/>
</dbReference>
<dbReference type="InterPro" id="IPR050712">
    <property type="entry name" value="NAD(P)H-dep_reductase"/>
</dbReference>
<dbReference type="GO" id="GO:0005829">
    <property type="term" value="C:cytosol"/>
    <property type="evidence" value="ECO:0007669"/>
    <property type="project" value="TreeGrafter"/>
</dbReference>
<dbReference type="EMBL" id="LMAR01000003">
    <property type="protein sequence ID" value="KQK32200.1"/>
    <property type="molecule type" value="Genomic_DNA"/>
</dbReference>
<dbReference type="SUPFAM" id="SSF52218">
    <property type="entry name" value="Flavoproteins"/>
    <property type="match status" value="1"/>
</dbReference>
<feature type="domain" description="NADPH-dependent FMN reductase-like" evidence="1">
    <location>
        <begin position="5"/>
        <end position="146"/>
    </location>
</feature>